<feature type="coiled-coil region" evidence="4">
    <location>
        <begin position="501"/>
        <end position="528"/>
    </location>
</feature>
<dbReference type="PROSITE" id="PS00678">
    <property type="entry name" value="WD_REPEATS_1"/>
    <property type="match status" value="2"/>
</dbReference>
<dbReference type="Pfam" id="PF00400">
    <property type="entry name" value="WD40"/>
    <property type="match status" value="2"/>
</dbReference>
<dbReference type="SMART" id="SM00320">
    <property type="entry name" value="WD40"/>
    <property type="match status" value="5"/>
</dbReference>
<dbReference type="InterPro" id="IPR001680">
    <property type="entry name" value="WD40_rpt"/>
</dbReference>
<dbReference type="PROSITE" id="PS50082">
    <property type="entry name" value="WD_REPEATS_2"/>
    <property type="match status" value="3"/>
</dbReference>
<dbReference type="InterPro" id="IPR036322">
    <property type="entry name" value="WD40_repeat_dom_sf"/>
</dbReference>
<dbReference type="GO" id="GO:0043015">
    <property type="term" value="F:gamma-tubulin binding"/>
    <property type="evidence" value="ECO:0007669"/>
    <property type="project" value="TreeGrafter"/>
</dbReference>
<organism evidence="7 8">
    <name type="scientific">Paralvinella palmiformis</name>
    <dbReference type="NCBI Taxonomy" id="53620"/>
    <lineage>
        <taxon>Eukaryota</taxon>
        <taxon>Metazoa</taxon>
        <taxon>Spiralia</taxon>
        <taxon>Lophotrochozoa</taxon>
        <taxon>Annelida</taxon>
        <taxon>Polychaeta</taxon>
        <taxon>Sedentaria</taxon>
        <taxon>Canalipalpata</taxon>
        <taxon>Terebellida</taxon>
        <taxon>Terebelliformia</taxon>
        <taxon>Alvinellidae</taxon>
        <taxon>Paralvinella</taxon>
    </lineage>
</organism>
<name>A0AAD9J3C6_9ANNE</name>
<dbReference type="Proteomes" id="UP001208570">
    <property type="component" value="Unassembled WGS sequence"/>
</dbReference>
<evidence type="ECO:0000259" key="6">
    <source>
        <dbReference type="Pfam" id="PF23760"/>
    </source>
</evidence>
<dbReference type="GO" id="GO:0000922">
    <property type="term" value="C:spindle pole"/>
    <property type="evidence" value="ECO:0007669"/>
    <property type="project" value="TreeGrafter"/>
</dbReference>
<feature type="repeat" description="WD" evidence="3">
    <location>
        <begin position="47"/>
        <end position="80"/>
    </location>
</feature>
<protein>
    <recommendedName>
        <fullName evidence="6">DDB1- and CUL4-associated factor 12 beta-propeller domain-containing protein</fullName>
    </recommendedName>
</protein>
<dbReference type="GO" id="GO:0036064">
    <property type="term" value="C:ciliary basal body"/>
    <property type="evidence" value="ECO:0007669"/>
    <property type="project" value="TreeGrafter"/>
</dbReference>
<feature type="repeat" description="WD" evidence="3">
    <location>
        <begin position="90"/>
        <end position="132"/>
    </location>
</feature>
<dbReference type="GO" id="GO:0005813">
    <property type="term" value="C:centrosome"/>
    <property type="evidence" value="ECO:0007669"/>
    <property type="project" value="TreeGrafter"/>
</dbReference>
<feature type="repeat" description="WD" evidence="3">
    <location>
        <begin position="13"/>
        <end position="46"/>
    </location>
</feature>
<evidence type="ECO:0000256" key="4">
    <source>
        <dbReference type="SAM" id="Coils"/>
    </source>
</evidence>
<dbReference type="InterPro" id="IPR052818">
    <property type="entry name" value="NEDD1_Spindle_Assembly"/>
</dbReference>
<keyword evidence="4" id="KW-0175">Coiled coil</keyword>
<sequence length="529" mass="58008">MYDDNVSLTEEKTCVALNSGSRYMMGGGTDGLIHIWDLNTRKLKMTYKDHKSKVTSVQFNWNDSVIASGSESGKIILFSVITGIGYSPLFVPKAQAVRQVQYSHKKKSLLGSVSDDGAVNLWDTSSKKLLHSFVGSHKAPAMGLAFSPFNEMLLMSVGLDKRIICYDVVQKQPLRMMTAESPLTSIDVMLDGSTLAVGTTRGKVYIYDLRLGATPIKVLTAHKSSVQSLRFQNGVDSVQSDVGGIPRSSNSSQVHREEGVLNDTNAVNNNLMQRDIPNGTTVRSATGLDNQQQGSHNTSSDGCVYSPLKGNANLSRSGYNSSSVSSNGPSPMAPSRPSEVGFTEEQAKLYGMDDVTNSFCDMEVKSRTIPTAGVQPVVSSTNISHEHDEKLIPSGLSQFGHHESPQPKSSRFSTNYNSDSVLSCPGRDEAATITPPEAGPSSEVVAGAASSTLQPFQTQFIRNIVMDAMEEFRDQIRQDVLNLHTELIKQFFIQQMEIERLVKQHSINDELLAEIQRLREENKQLKKKY</sequence>
<accession>A0AAD9J3C6</accession>
<feature type="domain" description="DDB1- and CUL4-associated factor 12 beta-propeller" evidence="6">
    <location>
        <begin position="92"/>
        <end position="210"/>
    </location>
</feature>
<evidence type="ECO:0000313" key="8">
    <source>
        <dbReference type="Proteomes" id="UP001208570"/>
    </source>
</evidence>
<feature type="compositionally biased region" description="Low complexity" evidence="5">
    <location>
        <begin position="315"/>
        <end position="330"/>
    </location>
</feature>
<dbReference type="GO" id="GO:0005737">
    <property type="term" value="C:cytoplasm"/>
    <property type="evidence" value="ECO:0007669"/>
    <property type="project" value="TreeGrafter"/>
</dbReference>
<reference evidence="7" key="1">
    <citation type="journal article" date="2023" name="Mol. Biol. Evol.">
        <title>Third-Generation Sequencing Reveals the Adaptive Role of the Epigenome in Three Deep-Sea Polychaetes.</title>
        <authorList>
            <person name="Perez M."/>
            <person name="Aroh O."/>
            <person name="Sun Y."/>
            <person name="Lan Y."/>
            <person name="Juniper S.K."/>
            <person name="Young C.R."/>
            <person name="Angers B."/>
            <person name="Qian P.Y."/>
        </authorList>
    </citation>
    <scope>NUCLEOTIDE SEQUENCE</scope>
    <source>
        <strain evidence="7">P08H-3</strain>
    </source>
</reference>
<keyword evidence="2" id="KW-0677">Repeat</keyword>
<dbReference type="PANTHER" id="PTHR44414">
    <property type="entry name" value="PROTEIN NEDD1"/>
    <property type="match status" value="1"/>
</dbReference>
<evidence type="ECO:0000256" key="1">
    <source>
        <dbReference type="ARBA" id="ARBA00022574"/>
    </source>
</evidence>
<dbReference type="Pfam" id="PF23760">
    <property type="entry name" value="Beta-prop_DCAF12"/>
    <property type="match status" value="1"/>
</dbReference>
<dbReference type="GO" id="GO:0007020">
    <property type="term" value="P:microtubule nucleation"/>
    <property type="evidence" value="ECO:0007669"/>
    <property type="project" value="TreeGrafter"/>
</dbReference>
<dbReference type="InterPro" id="IPR019775">
    <property type="entry name" value="WD40_repeat_CS"/>
</dbReference>
<dbReference type="InterPro" id="IPR056151">
    <property type="entry name" value="Beta-prop_DCAF12"/>
</dbReference>
<evidence type="ECO:0000256" key="5">
    <source>
        <dbReference type="SAM" id="MobiDB-lite"/>
    </source>
</evidence>
<dbReference type="Gene3D" id="2.130.10.10">
    <property type="entry name" value="YVTN repeat-like/Quinoprotein amine dehydrogenase"/>
    <property type="match status" value="2"/>
</dbReference>
<keyword evidence="1 3" id="KW-0853">WD repeat</keyword>
<keyword evidence="8" id="KW-1185">Reference proteome</keyword>
<dbReference type="AlphaFoldDB" id="A0AAD9J3C6"/>
<evidence type="ECO:0000313" key="7">
    <source>
        <dbReference type="EMBL" id="KAK2145367.1"/>
    </source>
</evidence>
<dbReference type="GO" id="GO:0005814">
    <property type="term" value="C:centriole"/>
    <property type="evidence" value="ECO:0007669"/>
    <property type="project" value="TreeGrafter"/>
</dbReference>
<comment type="caution">
    <text evidence="7">The sequence shown here is derived from an EMBL/GenBank/DDBJ whole genome shotgun (WGS) entry which is preliminary data.</text>
</comment>
<dbReference type="EMBL" id="JAODUP010000685">
    <property type="protein sequence ID" value="KAK2145367.1"/>
    <property type="molecule type" value="Genomic_DNA"/>
</dbReference>
<gene>
    <name evidence="7" type="ORF">LSH36_683g03118</name>
</gene>
<feature type="compositionally biased region" description="Polar residues" evidence="5">
    <location>
        <begin position="262"/>
        <end position="301"/>
    </location>
</feature>
<dbReference type="GO" id="GO:0000278">
    <property type="term" value="P:mitotic cell cycle"/>
    <property type="evidence" value="ECO:0007669"/>
    <property type="project" value="TreeGrafter"/>
</dbReference>
<evidence type="ECO:0000256" key="2">
    <source>
        <dbReference type="ARBA" id="ARBA00022737"/>
    </source>
</evidence>
<feature type="region of interest" description="Disordered" evidence="5">
    <location>
        <begin position="237"/>
        <end position="341"/>
    </location>
</feature>
<evidence type="ECO:0000256" key="3">
    <source>
        <dbReference type="PROSITE-ProRule" id="PRU00221"/>
    </source>
</evidence>
<dbReference type="InterPro" id="IPR015943">
    <property type="entry name" value="WD40/YVTN_repeat-like_dom_sf"/>
</dbReference>
<dbReference type="SUPFAM" id="SSF50978">
    <property type="entry name" value="WD40 repeat-like"/>
    <property type="match status" value="1"/>
</dbReference>
<feature type="region of interest" description="Disordered" evidence="5">
    <location>
        <begin position="395"/>
        <end position="445"/>
    </location>
</feature>
<feature type="compositionally biased region" description="Polar residues" evidence="5">
    <location>
        <begin position="406"/>
        <end position="421"/>
    </location>
</feature>
<dbReference type="PANTHER" id="PTHR44414:SF1">
    <property type="entry name" value="PROTEIN NEDD1"/>
    <property type="match status" value="1"/>
</dbReference>
<proteinExistence type="predicted"/>